<dbReference type="RefSeq" id="XP_020444694.1">
    <property type="nucleotide sequence ID" value="XM_020589038.1"/>
</dbReference>
<feature type="domain" description="C-type lectin" evidence="3">
    <location>
        <begin position="56"/>
        <end position="175"/>
    </location>
</feature>
<dbReference type="Gene3D" id="3.10.100.10">
    <property type="entry name" value="Mannose-Binding Protein A, subunit A"/>
    <property type="match status" value="1"/>
</dbReference>
<dbReference type="PRINTS" id="PR01504">
    <property type="entry name" value="PNCREATITSAP"/>
</dbReference>
<evidence type="ECO:0000313" key="5">
    <source>
        <dbReference type="Proteomes" id="UP000261600"/>
    </source>
</evidence>
<dbReference type="GeneID" id="109953563"/>
<dbReference type="InterPro" id="IPR001304">
    <property type="entry name" value="C-type_lectin-like"/>
</dbReference>
<dbReference type="SMART" id="SM00034">
    <property type="entry name" value="CLECT"/>
    <property type="match status" value="1"/>
</dbReference>
<dbReference type="InterPro" id="IPR018378">
    <property type="entry name" value="C-type_lectin_CS"/>
</dbReference>
<dbReference type="SUPFAM" id="SSF56436">
    <property type="entry name" value="C-type lectin-like"/>
    <property type="match status" value="1"/>
</dbReference>
<dbReference type="InterPro" id="IPR016186">
    <property type="entry name" value="C-type_lectin-like/link_sf"/>
</dbReference>
<keyword evidence="1" id="KW-1015">Disulfide bond</keyword>
<reference evidence="4" key="2">
    <citation type="submission" date="2025-09" db="UniProtKB">
        <authorList>
            <consortium name="Ensembl"/>
        </authorList>
    </citation>
    <scope>IDENTIFICATION</scope>
</reference>
<keyword evidence="5" id="KW-1185">Reference proteome</keyword>
<feature type="signal peptide" evidence="2">
    <location>
        <begin position="1"/>
        <end position="19"/>
    </location>
</feature>
<dbReference type="Proteomes" id="UP000261600">
    <property type="component" value="Unplaced"/>
</dbReference>
<sequence>MKILTLSAVFGAMLALTRAVALLNDQVELGTGETIPEGQSHAVKRSTSCPWGWSRYRGRCFKYVPTPMTWTRAEQNCLSMHANLASVHSSNEYHAIQQLIVGITHAYDITWIGGYKAHGGRSWLWSDGTSMRYFNWCPKEPNNLGLNQRCIQMNFSGAKCWDDVQCSSRRPSVCAK</sequence>
<dbReference type="PANTHER" id="PTHR22803">
    <property type="entry name" value="MANNOSE, PHOSPHOLIPASE, LECTIN RECEPTOR RELATED"/>
    <property type="match status" value="1"/>
</dbReference>
<reference evidence="4" key="1">
    <citation type="submission" date="2025-08" db="UniProtKB">
        <authorList>
            <consortium name="Ensembl"/>
        </authorList>
    </citation>
    <scope>IDENTIFICATION</scope>
</reference>
<dbReference type="OrthoDB" id="441660at2759"/>
<dbReference type="PROSITE" id="PS50041">
    <property type="entry name" value="C_TYPE_LECTIN_2"/>
    <property type="match status" value="1"/>
</dbReference>
<dbReference type="AlphaFoldDB" id="A0A3Q3IAM6"/>
<dbReference type="CDD" id="cd00037">
    <property type="entry name" value="CLECT"/>
    <property type="match status" value="1"/>
</dbReference>
<dbReference type="InterPro" id="IPR016187">
    <property type="entry name" value="CTDL_fold"/>
</dbReference>
<proteinExistence type="predicted"/>
<evidence type="ECO:0000256" key="1">
    <source>
        <dbReference type="ARBA" id="ARBA00023157"/>
    </source>
</evidence>
<dbReference type="Pfam" id="PF00059">
    <property type="entry name" value="Lectin_C"/>
    <property type="match status" value="1"/>
</dbReference>
<name>A0A3Q3IAM6_MONAL</name>
<keyword evidence="2" id="KW-0732">Signal</keyword>
<evidence type="ECO:0000313" key="4">
    <source>
        <dbReference type="Ensembl" id="ENSMALP00000000493.1"/>
    </source>
</evidence>
<dbReference type="KEGG" id="malb:109953563"/>
<feature type="chain" id="PRO_5018521888" description="C-type lectin domain-containing protein" evidence="2">
    <location>
        <begin position="20"/>
        <end position="176"/>
    </location>
</feature>
<accession>A0A3Q3IAM6</accession>
<protein>
    <recommendedName>
        <fullName evidence="3">C-type lectin domain-containing protein</fullName>
    </recommendedName>
</protein>
<evidence type="ECO:0000256" key="2">
    <source>
        <dbReference type="SAM" id="SignalP"/>
    </source>
</evidence>
<dbReference type="InterPro" id="IPR050111">
    <property type="entry name" value="C-type_lectin/snaclec_domain"/>
</dbReference>
<organism evidence="4 5">
    <name type="scientific">Monopterus albus</name>
    <name type="common">Swamp eel</name>
    <dbReference type="NCBI Taxonomy" id="43700"/>
    <lineage>
        <taxon>Eukaryota</taxon>
        <taxon>Metazoa</taxon>
        <taxon>Chordata</taxon>
        <taxon>Craniata</taxon>
        <taxon>Vertebrata</taxon>
        <taxon>Euteleostomi</taxon>
        <taxon>Actinopterygii</taxon>
        <taxon>Neopterygii</taxon>
        <taxon>Teleostei</taxon>
        <taxon>Neoteleostei</taxon>
        <taxon>Acanthomorphata</taxon>
        <taxon>Anabantaria</taxon>
        <taxon>Synbranchiformes</taxon>
        <taxon>Synbranchidae</taxon>
        <taxon>Monopterus</taxon>
    </lineage>
</organism>
<dbReference type="Ensembl" id="ENSMALT00000000528.1">
    <property type="protein sequence ID" value="ENSMALP00000000493.1"/>
    <property type="gene ID" value="ENSMALG00000000421.1"/>
</dbReference>
<evidence type="ECO:0000259" key="3">
    <source>
        <dbReference type="PROSITE" id="PS50041"/>
    </source>
</evidence>
<dbReference type="PROSITE" id="PS00615">
    <property type="entry name" value="C_TYPE_LECTIN_1"/>
    <property type="match status" value="1"/>
</dbReference>